<feature type="compositionally biased region" description="Polar residues" evidence="6">
    <location>
        <begin position="131"/>
        <end position="140"/>
    </location>
</feature>
<feature type="compositionally biased region" description="Basic and acidic residues" evidence="6">
    <location>
        <begin position="593"/>
        <end position="602"/>
    </location>
</feature>
<dbReference type="Proteomes" id="UP000070328">
    <property type="component" value="Unassembled WGS sequence"/>
</dbReference>
<dbReference type="GO" id="GO:0010468">
    <property type="term" value="P:regulation of gene expression"/>
    <property type="evidence" value="ECO:0007669"/>
    <property type="project" value="TreeGrafter"/>
</dbReference>
<evidence type="ECO:0000256" key="5">
    <source>
        <dbReference type="ARBA" id="ARBA00048367"/>
    </source>
</evidence>
<gene>
    <name evidence="8" type="ORF">CSIM01_01202</name>
</gene>
<dbReference type="EMBL" id="JFBX01000230">
    <property type="protein sequence ID" value="KXH45073.1"/>
    <property type="molecule type" value="Genomic_DNA"/>
</dbReference>
<feature type="compositionally biased region" description="Polar residues" evidence="6">
    <location>
        <begin position="573"/>
        <end position="584"/>
    </location>
</feature>
<comment type="catalytic activity">
    <reaction evidence="5">
        <text>L-seryl-[protein] + ATP = O-phospho-L-seryl-[protein] + ADP + H(+)</text>
        <dbReference type="Rhea" id="RHEA:17989"/>
        <dbReference type="Rhea" id="RHEA-COMP:9863"/>
        <dbReference type="Rhea" id="RHEA-COMP:11604"/>
        <dbReference type="ChEBI" id="CHEBI:15378"/>
        <dbReference type="ChEBI" id="CHEBI:29999"/>
        <dbReference type="ChEBI" id="CHEBI:30616"/>
        <dbReference type="ChEBI" id="CHEBI:83421"/>
        <dbReference type="ChEBI" id="CHEBI:456216"/>
        <dbReference type="EC" id="2.7.11.22"/>
    </reaction>
</comment>
<feature type="region of interest" description="Disordered" evidence="6">
    <location>
        <begin position="541"/>
        <end position="633"/>
    </location>
</feature>
<protein>
    <recommendedName>
        <fullName evidence="1">cyclin-dependent kinase</fullName>
        <ecNumber evidence="1">2.7.11.22</ecNumber>
    </recommendedName>
</protein>
<feature type="domain" description="Protein kinase" evidence="7">
    <location>
        <begin position="163"/>
        <end position="448"/>
    </location>
</feature>
<dbReference type="OrthoDB" id="413582at2759"/>
<dbReference type="PANTHER" id="PTHR24056:SF576">
    <property type="entry name" value="SERINE_THREONINE-PROTEIN KINASE CSK1"/>
    <property type="match status" value="1"/>
</dbReference>
<dbReference type="AlphaFoldDB" id="A0A135TA98"/>
<dbReference type="InterPro" id="IPR011009">
    <property type="entry name" value="Kinase-like_dom_sf"/>
</dbReference>
<evidence type="ECO:0000313" key="9">
    <source>
        <dbReference type="Proteomes" id="UP000070328"/>
    </source>
</evidence>
<keyword evidence="9" id="KW-1185">Reference proteome</keyword>
<dbReference type="GO" id="GO:0007165">
    <property type="term" value="P:signal transduction"/>
    <property type="evidence" value="ECO:0007669"/>
    <property type="project" value="TreeGrafter"/>
</dbReference>
<dbReference type="GO" id="GO:0030332">
    <property type="term" value="F:cyclin binding"/>
    <property type="evidence" value="ECO:0007669"/>
    <property type="project" value="TreeGrafter"/>
</dbReference>
<proteinExistence type="predicted"/>
<dbReference type="Gene3D" id="1.10.510.10">
    <property type="entry name" value="Transferase(Phosphotransferase) domain 1"/>
    <property type="match status" value="1"/>
</dbReference>
<feature type="region of interest" description="Disordered" evidence="6">
    <location>
        <begin position="131"/>
        <end position="156"/>
    </location>
</feature>
<dbReference type="InterPro" id="IPR050108">
    <property type="entry name" value="CDK"/>
</dbReference>
<evidence type="ECO:0000256" key="4">
    <source>
        <dbReference type="ARBA" id="ARBA00047811"/>
    </source>
</evidence>
<dbReference type="InterPro" id="IPR000719">
    <property type="entry name" value="Prot_kinase_dom"/>
</dbReference>
<dbReference type="GO" id="GO:0004693">
    <property type="term" value="F:cyclin-dependent protein serine/threonine kinase activity"/>
    <property type="evidence" value="ECO:0007669"/>
    <property type="project" value="UniProtKB-EC"/>
</dbReference>
<dbReference type="GO" id="GO:0000082">
    <property type="term" value="P:G1/S transition of mitotic cell cycle"/>
    <property type="evidence" value="ECO:0007669"/>
    <property type="project" value="TreeGrafter"/>
</dbReference>
<evidence type="ECO:0000256" key="1">
    <source>
        <dbReference type="ARBA" id="ARBA00012425"/>
    </source>
</evidence>
<evidence type="ECO:0000313" key="8">
    <source>
        <dbReference type="EMBL" id="KXH45073.1"/>
    </source>
</evidence>
<comment type="catalytic activity">
    <reaction evidence="4">
        <text>L-threonyl-[protein] + ATP = O-phospho-L-threonyl-[protein] + ADP + H(+)</text>
        <dbReference type="Rhea" id="RHEA:46608"/>
        <dbReference type="Rhea" id="RHEA-COMP:11060"/>
        <dbReference type="Rhea" id="RHEA-COMP:11605"/>
        <dbReference type="ChEBI" id="CHEBI:15378"/>
        <dbReference type="ChEBI" id="CHEBI:30013"/>
        <dbReference type="ChEBI" id="CHEBI:30616"/>
        <dbReference type="ChEBI" id="CHEBI:61977"/>
        <dbReference type="ChEBI" id="CHEBI:456216"/>
        <dbReference type="EC" id="2.7.11.22"/>
    </reaction>
</comment>
<evidence type="ECO:0000256" key="3">
    <source>
        <dbReference type="ARBA" id="ARBA00022840"/>
    </source>
</evidence>
<keyword evidence="3" id="KW-0067">ATP-binding</keyword>
<dbReference type="Pfam" id="PF00069">
    <property type="entry name" value="Pkinase"/>
    <property type="match status" value="1"/>
</dbReference>
<dbReference type="SUPFAM" id="SSF56112">
    <property type="entry name" value="Protein kinase-like (PK-like)"/>
    <property type="match status" value="1"/>
</dbReference>
<name>A0A135TA98_9PEZI</name>
<organism evidence="8 9">
    <name type="scientific">Colletotrichum simmondsii</name>
    <dbReference type="NCBI Taxonomy" id="703756"/>
    <lineage>
        <taxon>Eukaryota</taxon>
        <taxon>Fungi</taxon>
        <taxon>Dikarya</taxon>
        <taxon>Ascomycota</taxon>
        <taxon>Pezizomycotina</taxon>
        <taxon>Sordariomycetes</taxon>
        <taxon>Hypocreomycetidae</taxon>
        <taxon>Glomerellales</taxon>
        <taxon>Glomerellaceae</taxon>
        <taxon>Colletotrichum</taxon>
        <taxon>Colletotrichum acutatum species complex</taxon>
    </lineage>
</organism>
<dbReference type="Gene3D" id="3.30.200.20">
    <property type="entry name" value="Phosphorylase Kinase, domain 1"/>
    <property type="match status" value="1"/>
</dbReference>
<dbReference type="GO" id="GO:0010389">
    <property type="term" value="P:regulation of G2/M transition of mitotic cell cycle"/>
    <property type="evidence" value="ECO:0007669"/>
    <property type="project" value="TreeGrafter"/>
</dbReference>
<keyword evidence="2" id="KW-0547">Nucleotide-binding</keyword>
<dbReference type="GO" id="GO:0005634">
    <property type="term" value="C:nucleus"/>
    <property type="evidence" value="ECO:0007669"/>
    <property type="project" value="TreeGrafter"/>
</dbReference>
<dbReference type="EC" id="2.7.11.22" evidence="1"/>
<dbReference type="GO" id="GO:0000307">
    <property type="term" value="C:cyclin-dependent protein kinase holoenzyme complex"/>
    <property type="evidence" value="ECO:0007669"/>
    <property type="project" value="TreeGrafter"/>
</dbReference>
<dbReference type="PANTHER" id="PTHR24056">
    <property type="entry name" value="CELL DIVISION PROTEIN KINASE"/>
    <property type="match status" value="1"/>
</dbReference>
<dbReference type="GO" id="GO:0005737">
    <property type="term" value="C:cytoplasm"/>
    <property type="evidence" value="ECO:0007669"/>
    <property type="project" value="TreeGrafter"/>
</dbReference>
<dbReference type="FunFam" id="1.10.510.10:FF:001300">
    <property type="entry name" value="Serine/threonine-protein kinase csk1"/>
    <property type="match status" value="1"/>
</dbReference>
<evidence type="ECO:0000259" key="7">
    <source>
        <dbReference type="PROSITE" id="PS50011"/>
    </source>
</evidence>
<dbReference type="SMART" id="SM00220">
    <property type="entry name" value="S_TKc"/>
    <property type="match status" value="1"/>
</dbReference>
<sequence>MGRPSSGTRNCDAQSDIMRRQVRTVRTLFPAEIHTGGSGPDSPFTVSDVSHTCTTAKVSSSLLVHLTPTSVLESHPVLMADGDWRTQLAASDRYENIQRIKSVLEAASPDAKDTSQSDAFSVENQAYKDSSSRLVGSANLSRPEAPAPADDQPEDAGVTIGSYGNCVSFASGLTSEVYRCKDRALKVIVETHNIEPHNPQREAKILATLKRPCIPLLETFRDQEQRFVLVFPYNPMTLADVIDKGTIPLPQVRRLFKDIFTALVDIHAQGIIHRDVKPEAILLDGPDGPAYLSDFGTAWHPTMSIVSEPAKSKILDIGTGPYRAPEALFGDKAYGPSVDMWAAGAMLAECCRSPPKSLFESRPAHEDGNQLGLILSIFKTLGTPTRDTWPEAASFKTPPFEMYRMFEGRSWTEILPEVDPHVRDLISSLVRFDSKRATAEQALQHKFMSLEGRRKEVSIVLQVFKAISLCYRPPLSPMSLGSPSERCDEISVSKNKDPGISHQVLMSAVLRVIVTQPRQTQLFPISRDQVSSDTTSLIRASEVEESCQTMAPPGEKRSKDRAPSGPKKVKNRNGPNIGTQNAPDTSVLGDQPEGSRRQEGSRNKSSNAIADMPRRTAGGKKPHHCPSGEHKSDRACRKGRCLIVCSVCASNRSTFGGSKCWVCKKTEIRLAQIQEREAGGIANKALLPRQRPSRVTKSVTRRRMDSLRLQYQAAWANRIRKVISEKTLEDVSENTYADTAMDVCSTPSVVESDTYMGDVDDELDDEPNLSSVDTSLDSNEKLRFNPEITGPVCNEEQRNQRVRDAEEILKLVREGLHRLI</sequence>
<dbReference type="GO" id="GO:0005524">
    <property type="term" value="F:ATP binding"/>
    <property type="evidence" value="ECO:0007669"/>
    <property type="project" value="UniProtKB-KW"/>
</dbReference>
<reference evidence="8 9" key="1">
    <citation type="submission" date="2014-02" db="EMBL/GenBank/DDBJ databases">
        <title>The genome sequence of Colletotrichum simmondsii CBS122122.</title>
        <authorList>
            <person name="Baroncelli R."/>
            <person name="Thon M.R."/>
        </authorList>
    </citation>
    <scope>NUCLEOTIDE SEQUENCE [LARGE SCALE GENOMIC DNA]</scope>
    <source>
        <strain evidence="8 9">CBS122122</strain>
    </source>
</reference>
<accession>A0A135TA98</accession>
<dbReference type="PROSITE" id="PS50011">
    <property type="entry name" value="PROTEIN_KINASE_DOM"/>
    <property type="match status" value="1"/>
</dbReference>
<evidence type="ECO:0000256" key="2">
    <source>
        <dbReference type="ARBA" id="ARBA00022741"/>
    </source>
</evidence>
<evidence type="ECO:0000256" key="6">
    <source>
        <dbReference type="SAM" id="MobiDB-lite"/>
    </source>
</evidence>
<comment type="caution">
    <text evidence="8">The sequence shown here is derived from an EMBL/GenBank/DDBJ whole genome shotgun (WGS) entry which is preliminary data.</text>
</comment>